<accession>A0ABV8FJE2</accession>
<dbReference type="PANTHER" id="PTHR30011:SF16">
    <property type="entry name" value="C2H2 FINGER DOMAIN TRANSCRIPTION FACTOR (EUROFUNG)-RELATED"/>
    <property type="match status" value="1"/>
</dbReference>
<evidence type="ECO:0000256" key="4">
    <source>
        <dbReference type="ARBA" id="ARBA00023033"/>
    </source>
</evidence>
<dbReference type="PANTHER" id="PTHR30011">
    <property type="entry name" value="ALKANESULFONATE MONOOXYGENASE-RELATED"/>
    <property type="match status" value="1"/>
</dbReference>
<evidence type="ECO:0000256" key="2">
    <source>
        <dbReference type="ARBA" id="ARBA00022643"/>
    </source>
</evidence>
<evidence type="ECO:0000313" key="5">
    <source>
        <dbReference type="EMBL" id="MFC3996215.1"/>
    </source>
</evidence>
<keyword evidence="3" id="KW-0560">Oxidoreductase</keyword>
<evidence type="ECO:0000313" key="6">
    <source>
        <dbReference type="Proteomes" id="UP001595847"/>
    </source>
</evidence>
<dbReference type="SUPFAM" id="SSF51679">
    <property type="entry name" value="Bacterial luciferase-like"/>
    <property type="match status" value="1"/>
</dbReference>
<organism evidence="5 6">
    <name type="scientific">Nocardiopsis sediminis</name>
    <dbReference type="NCBI Taxonomy" id="1778267"/>
    <lineage>
        <taxon>Bacteria</taxon>
        <taxon>Bacillati</taxon>
        <taxon>Actinomycetota</taxon>
        <taxon>Actinomycetes</taxon>
        <taxon>Streptosporangiales</taxon>
        <taxon>Nocardiopsidaceae</taxon>
        <taxon>Nocardiopsis</taxon>
    </lineage>
</organism>
<dbReference type="InterPro" id="IPR051260">
    <property type="entry name" value="Diverse_substr_monoxygenases"/>
</dbReference>
<keyword evidence="6" id="KW-1185">Reference proteome</keyword>
<sequence>MKHRPLHLFAFDIAAPAHLTAGSWRTDGDQGHRYTDLEYWKDTARMLEDAGFDGIFFADTVGYHDVYEGRPDEAIRDAAQFPVNDPLLLISARSPST</sequence>
<keyword evidence="2" id="KW-0288">FMN</keyword>
<reference evidence="6" key="1">
    <citation type="journal article" date="2019" name="Int. J. Syst. Evol. Microbiol.">
        <title>The Global Catalogue of Microorganisms (GCM) 10K type strain sequencing project: providing services to taxonomists for standard genome sequencing and annotation.</title>
        <authorList>
            <consortium name="The Broad Institute Genomics Platform"/>
            <consortium name="The Broad Institute Genome Sequencing Center for Infectious Disease"/>
            <person name="Wu L."/>
            <person name="Ma J."/>
        </authorList>
    </citation>
    <scope>NUCLEOTIDE SEQUENCE [LARGE SCALE GENOMIC DNA]</scope>
    <source>
        <strain evidence="6">TBRC 1826</strain>
    </source>
</reference>
<comment type="caution">
    <text evidence="5">The sequence shown here is derived from an EMBL/GenBank/DDBJ whole genome shotgun (WGS) entry which is preliminary data.</text>
</comment>
<evidence type="ECO:0008006" key="7">
    <source>
        <dbReference type="Google" id="ProtNLM"/>
    </source>
</evidence>
<proteinExistence type="predicted"/>
<gene>
    <name evidence="5" type="ORF">ACFOVU_09835</name>
</gene>
<keyword evidence="1" id="KW-0285">Flavoprotein</keyword>
<dbReference type="Gene3D" id="3.20.20.30">
    <property type="entry name" value="Luciferase-like domain"/>
    <property type="match status" value="1"/>
</dbReference>
<keyword evidence="4" id="KW-0503">Monooxygenase</keyword>
<evidence type="ECO:0000256" key="3">
    <source>
        <dbReference type="ARBA" id="ARBA00023002"/>
    </source>
</evidence>
<dbReference type="EMBL" id="JBHSBH010000007">
    <property type="protein sequence ID" value="MFC3996215.1"/>
    <property type="molecule type" value="Genomic_DNA"/>
</dbReference>
<name>A0ABV8FJE2_9ACTN</name>
<dbReference type="Proteomes" id="UP001595847">
    <property type="component" value="Unassembled WGS sequence"/>
</dbReference>
<dbReference type="RefSeq" id="WP_378532063.1">
    <property type="nucleotide sequence ID" value="NZ_JBHSBH010000007.1"/>
</dbReference>
<protein>
    <recommendedName>
        <fullName evidence="7">LLM class flavin-dependent oxidoreductase</fullName>
    </recommendedName>
</protein>
<dbReference type="InterPro" id="IPR036661">
    <property type="entry name" value="Luciferase-like_sf"/>
</dbReference>
<evidence type="ECO:0000256" key="1">
    <source>
        <dbReference type="ARBA" id="ARBA00022630"/>
    </source>
</evidence>